<dbReference type="InterPro" id="IPR012341">
    <property type="entry name" value="6hp_glycosidase-like_sf"/>
</dbReference>
<dbReference type="InterPro" id="IPR045582">
    <property type="entry name" value="Trehalase-like_N"/>
</dbReference>
<reference evidence="4" key="1">
    <citation type="journal article" date="2019" name="Int. J. Syst. Evol. Microbiol.">
        <title>The Global Catalogue of Microorganisms (GCM) 10K type strain sequencing project: providing services to taxonomists for standard genome sequencing and annotation.</title>
        <authorList>
            <consortium name="The Broad Institute Genomics Platform"/>
            <consortium name="The Broad Institute Genome Sequencing Center for Infectious Disease"/>
            <person name="Wu L."/>
            <person name="Ma J."/>
        </authorList>
    </citation>
    <scope>NUCLEOTIDE SEQUENCE [LARGE SCALE GENOMIC DNA]</scope>
    <source>
        <strain evidence="4">TBRC 1276</strain>
    </source>
</reference>
<evidence type="ECO:0000313" key="3">
    <source>
        <dbReference type="EMBL" id="MFC4009067.1"/>
    </source>
</evidence>
<dbReference type="EMBL" id="JBHSBI010000008">
    <property type="protein sequence ID" value="MFC4009067.1"/>
    <property type="molecule type" value="Genomic_DNA"/>
</dbReference>
<gene>
    <name evidence="3" type="ORF">ACFOY2_17680</name>
</gene>
<dbReference type="SUPFAM" id="SSF48208">
    <property type="entry name" value="Six-hairpin glycosidases"/>
    <property type="match status" value="1"/>
</dbReference>
<dbReference type="GO" id="GO:0016787">
    <property type="term" value="F:hydrolase activity"/>
    <property type="evidence" value="ECO:0007669"/>
    <property type="project" value="UniProtKB-KW"/>
</dbReference>
<feature type="domain" description="Trehalase-like N-terminal" evidence="2">
    <location>
        <begin position="2"/>
        <end position="178"/>
    </location>
</feature>
<organism evidence="3 4">
    <name type="scientific">Nonomuraea purpurea</name>
    <dbReference type="NCBI Taxonomy" id="1849276"/>
    <lineage>
        <taxon>Bacteria</taxon>
        <taxon>Bacillati</taxon>
        <taxon>Actinomycetota</taxon>
        <taxon>Actinomycetes</taxon>
        <taxon>Streptosporangiales</taxon>
        <taxon>Streptosporangiaceae</taxon>
        <taxon>Nonomuraea</taxon>
    </lineage>
</organism>
<dbReference type="Pfam" id="PF19291">
    <property type="entry name" value="TREH_N"/>
    <property type="match status" value="1"/>
</dbReference>
<dbReference type="PANTHER" id="PTHR31616:SF0">
    <property type="entry name" value="GLUCAN 1,4-ALPHA-GLUCOSIDASE"/>
    <property type="match status" value="1"/>
</dbReference>
<dbReference type="Pfam" id="PF00723">
    <property type="entry name" value="Glyco_hydro_15"/>
    <property type="match status" value="1"/>
</dbReference>
<evidence type="ECO:0000259" key="2">
    <source>
        <dbReference type="Pfam" id="PF19291"/>
    </source>
</evidence>
<evidence type="ECO:0000259" key="1">
    <source>
        <dbReference type="Pfam" id="PF00723"/>
    </source>
</evidence>
<keyword evidence="3" id="KW-0378">Hydrolase</keyword>
<proteinExistence type="predicted"/>
<dbReference type="InterPro" id="IPR008928">
    <property type="entry name" value="6-hairpin_glycosidase_sf"/>
</dbReference>
<dbReference type="RefSeq" id="WP_379529129.1">
    <property type="nucleotide sequence ID" value="NZ_JBHSBI010000008.1"/>
</dbReference>
<sequence length="601" mass="67691">MRIEDYALIGDMHTAALVRRDGSIDWLCVPRFDSPSCFAALLDSPRAGRWLLAPVNARRGASRRYREDTLILETTWHCDDGSVRVVEFMPPRGEAPDVVRIVEGVRGRVEMRMELMLRFDYGRTVPRLRHDGGQLAAVAGSDATWLRTPVELHPDEEAHRTTARFTVGEGERVPFVLTWQQSWLPRPDPVDAMDALADTERSWHEWSRRCRYRGDDEQAVRSSLLTLKALTYAPTGGIVAAPTASLPERLGGPRNWDYRYCWLRDASFTLEALMSAGYDAEARAWREWLLRAVAGHPADLQIMYTVEGSRRIPEWSPGWLGGYEDSRPVRIGNAACAQFQLDVYGEILDCLHIARQCGLAVDDHAWDLQNALMNYLEGAWHRPDNGLWESRGPRRHFVHSKILAWVAADRMIRAIDRFGLGGPADRWRALREEIHDDVCAHGYDSGRNTFTQFYGSTNLDAALLLIPRLGFLPADDPRVGGTVEAIQRELVHDGLVLRYRPDEDVDGLAGGEGTFLACSFWLADALALTGRHERARRLFDRLLGLRNDVGLLAEEYDTANRRQVGNFPQAFSHVCVVNTATALNASQDSHHRTRGARTGPP</sequence>
<comment type="caution">
    <text evidence="3">The sequence shown here is derived from an EMBL/GenBank/DDBJ whole genome shotgun (WGS) entry which is preliminary data.</text>
</comment>
<feature type="domain" description="GH15-like" evidence="1">
    <location>
        <begin position="217"/>
        <end position="580"/>
    </location>
</feature>
<name>A0ABV8G8S1_9ACTN</name>
<protein>
    <submittedName>
        <fullName evidence="3">Glycoside hydrolase family 15 protein</fullName>
    </submittedName>
</protein>
<dbReference type="Proteomes" id="UP001595851">
    <property type="component" value="Unassembled WGS sequence"/>
</dbReference>
<evidence type="ECO:0000313" key="4">
    <source>
        <dbReference type="Proteomes" id="UP001595851"/>
    </source>
</evidence>
<keyword evidence="4" id="KW-1185">Reference proteome</keyword>
<dbReference type="Gene3D" id="1.50.10.10">
    <property type="match status" value="1"/>
</dbReference>
<dbReference type="PANTHER" id="PTHR31616">
    <property type="entry name" value="TREHALASE"/>
    <property type="match status" value="1"/>
</dbReference>
<dbReference type="InterPro" id="IPR011613">
    <property type="entry name" value="GH15-like"/>
</dbReference>
<accession>A0ABV8G8S1</accession>